<comment type="caution">
    <text evidence="6">The sequence shown here is derived from an EMBL/GenBank/DDBJ whole genome shotgun (WGS) entry which is preliminary data.</text>
</comment>
<dbReference type="GO" id="GO:0034058">
    <property type="term" value="P:endosomal vesicle fusion"/>
    <property type="evidence" value="ECO:0007669"/>
    <property type="project" value="TreeGrafter"/>
</dbReference>
<dbReference type="GO" id="GO:0005737">
    <property type="term" value="C:cytoplasm"/>
    <property type="evidence" value="ECO:0007669"/>
    <property type="project" value="UniProtKB-SubCell"/>
</dbReference>
<dbReference type="PANTHER" id="PTHR12894:SF27">
    <property type="entry name" value="TRANSFORMING GROWTH FACTOR-BETA RECEPTOR-ASSOCIATED PROTEIN 1"/>
    <property type="match status" value="1"/>
</dbReference>
<sequence>MTTPPSSPYSLADLVHDVPLTNEEIAPEPGQISAVETYDLNLYVGTSQGELIHMFWIDDDTGYMAVSRQQFSSKNKPIDKILLLPQVAKVLVLSGGTVQAYILPELSPANIGKIKDVNDMCIDLDDRKLDAKEENYVGSVSNIDWHVYTDVTVFTGKSIRLVRIFDDSIKLAKDFSYPGTMRGVRRSNYVAVGSQTSYDLIDLLQGQKIPLFPSPEYRPQILALGTNEFLMACGSSDGPAMGMVVNISGEISRGTFTWPEYPSSLEVDYPYLIGAFGKSLKIYSLHDQQLVQTLDFESEVEVTSVSHLFKSDDDGLKSLLERTPIIYQSTAEEVQKIAEESDQHYGTMSTTLVYDRDGKNIRLIKLQAKPLRLFQVYQAAGKDNCLEVFDEILDEYRNPDVCNEVEKLFILHLLALFGLKYEILDQCYDIWTSNVDNLDPRLLLYALGIPKSEIFGSVWIFRGLANELEDIRNKYSASARAEEFLHLYLSTCILAAKDHDLLKTIEFNLARRNLESPEFLTQLNNIKYSKNEIIEMLLETKNYYYLARFYEKLEDKSQTLYYWRKLVEGELIDPRFKVDDPLEYVVQYLLTCDEPLIETHGQWLLEKYPEYGLQLFMHPKLKDHTFKDVKILQMLSEQHRRTYLHYMVTAKGEKQFTGDLILSLLKELIEMNGMQQIVEKYASLPVPKLQFYEFLELESAREHSRAIELHDQVYHYLLQISKDTISILDRKNVAEQCLEVVGAHEGLYPLLEAAIYYKQAQHEKVVAEFLKLEDYEACENFARTLKLPADSLTDSRGSPPSTASSISRTDSLQMLLFEKYLQLERPELIERFLNNNNVFQDVDDEANIAAKMDKFVSLLNRIPDTFPICKLDSFLVTNLISFQDQVDETTLYKNLSRALYTNLKGLKN</sequence>
<evidence type="ECO:0000259" key="5">
    <source>
        <dbReference type="PROSITE" id="PS50219"/>
    </source>
</evidence>
<keyword evidence="3" id="KW-0963">Cytoplasm</keyword>
<evidence type="ECO:0000256" key="4">
    <source>
        <dbReference type="ARBA" id="ARBA00022927"/>
    </source>
</evidence>
<dbReference type="Pfam" id="PF00780">
    <property type="entry name" value="CNH"/>
    <property type="match status" value="1"/>
</dbReference>
<dbReference type="InterPro" id="IPR001180">
    <property type="entry name" value="CNH_dom"/>
</dbReference>
<evidence type="ECO:0000256" key="1">
    <source>
        <dbReference type="ARBA" id="ARBA00004496"/>
    </source>
</evidence>
<feature type="domain" description="CNH" evidence="5">
    <location>
        <begin position="29"/>
        <end position="309"/>
    </location>
</feature>
<gene>
    <name evidence="6" type="ORF">KL933_005220</name>
</gene>
<dbReference type="InterPro" id="IPR032914">
    <property type="entry name" value="Vam6/VPS39/TRAP1"/>
</dbReference>
<name>A0AAN6D0M8_9ASCO</name>
<dbReference type="EMBL" id="JAHLUH010000021">
    <property type="protein sequence ID" value="KAG7723898.1"/>
    <property type="molecule type" value="Genomic_DNA"/>
</dbReference>
<dbReference type="GO" id="GO:0006914">
    <property type="term" value="P:autophagy"/>
    <property type="evidence" value="ECO:0007669"/>
    <property type="project" value="TreeGrafter"/>
</dbReference>
<organism evidence="6 7">
    <name type="scientific">Ogataea haglerorum</name>
    <dbReference type="NCBI Taxonomy" id="1937702"/>
    <lineage>
        <taxon>Eukaryota</taxon>
        <taxon>Fungi</taxon>
        <taxon>Dikarya</taxon>
        <taxon>Ascomycota</taxon>
        <taxon>Saccharomycotina</taxon>
        <taxon>Pichiomycetes</taxon>
        <taxon>Pichiales</taxon>
        <taxon>Pichiaceae</taxon>
        <taxon>Ogataea</taxon>
    </lineage>
</organism>
<evidence type="ECO:0000256" key="2">
    <source>
        <dbReference type="ARBA" id="ARBA00022448"/>
    </source>
</evidence>
<evidence type="ECO:0000313" key="6">
    <source>
        <dbReference type="EMBL" id="KAG7723898.1"/>
    </source>
</evidence>
<protein>
    <recommendedName>
        <fullName evidence="5">CNH domain-containing protein</fullName>
    </recommendedName>
</protein>
<keyword evidence="2" id="KW-0813">Transport</keyword>
<keyword evidence="4" id="KW-0653">Protein transport</keyword>
<dbReference type="Proteomes" id="UP000738402">
    <property type="component" value="Unassembled WGS sequence"/>
</dbReference>
<comment type="subcellular location">
    <subcellularLocation>
        <location evidence="1">Cytoplasm</location>
    </subcellularLocation>
</comment>
<dbReference type="PANTHER" id="PTHR12894">
    <property type="entry name" value="CNH DOMAIN CONTAINING"/>
    <property type="match status" value="1"/>
</dbReference>
<accession>A0AAN6D0M8</accession>
<dbReference type="PROSITE" id="PS50219">
    <property type="entry name" value="CNH"/>
    <property type="match status" value="1"/>
</dbReference>
<dbReference type="InterPro" id="IPR036322">
    <property type="entry name" value="WD40_repeat_dom_sf"/>
</dbReference>
<reference evidence="6" key="1">
    <citation type="journal article" date="2021" name="G3 (Bethesda)">
        <title>Genomic diversity, chromosomal rearrangements, and interspecies hybridization in the ogataea polymorpha species complex.</title>
        <authorList>
            <person name="Hanson S.J."/>
            <person name="Cinneide E.O."/>
            <person name="Salzberg L.I."/>
            <person name="Wolfe K.H."/>
            <person name="McGowan J."/>
            <person name="Fitzpatrick D.A."/>
            <person name="Matlin K."/>
        </authorList>
    </citation>
    <scope>NUCLEOTIDE SEQUENCE</scope>
    <source>
        <strain evidence="6">83-405-1</strain>
    </source>
</reference>
<dbReference type="GO" id="GO:0015031">
    <property type="term" value="P:protein transport"/>
    <property type="evidence" value="ECO:0007669"/>
    <property type="project" value="UniProtKB-KW"/>
</dbReference>
<dbReference type="GO" id="GO:0016020">
    <property type="term" value="C:membrane"/>
    <property type="evidence" value="ECO:0007669"/>
    <property type="project" value="TreeGrafter"/>
</dbReference>
<evidence type="ECO:0000256" key="3">
    <source>
        <dbReference type="ARBA" id="ARBA00022490"/>
    </source>
</evidence>
<proteinExistence type="predicted"/>
<dbReference type="AlphaFoldDB" id="A0AAN6D0M8"/>
<dbReference type="SUPFAM" id="SSF50978">
    <property type="entry name" value="WD40 repeat-like"/>
    <property type="match status" value="1"/>
</dbReference>
<evidence type="ECO:0000313" key="7">
    <source>
        <dbReference type="Proteomes" id="UP000738402"/>
    </source>
</evidence>